<proteinExistence type="predicted"/>
<keyword evidence="3" id="KW-1185">Reference proteome</keyword>
<evidence type="ECO:0000313" key="3">
    <source>
        <dbReference type="Proteomes" id="UP001317259"/>
    </source>
</evidence>
<dbReference type="RefSeq" id="WP_242382153.1">
    <property type="nucleotide sequence ID" value="NZ_JAKRKC020000002.1"/>
</dbReference>
<sequence>MNGDPLIPADDDELPGEPVADPPVPPRPREEIVVRDLFTWCESNPPGR</sequence>
<feature type="region of interest" description="Disordered" evidence="1">
    <location>
        <begin position="1"/>
        <end position="28"/>
    </location>
</feature>
<organism evidence="2 3">
    <name type="scientific">Actinomadura luzonensis</name>
    <dbReference type="NCBI Taxonomy" id="2805427"/>
    <lineage>
        <taxon>Bacteria</taxon>
        <taxon>Bacillati</taxon>
        <taxon>Actinomycetota</taxon>
        <taxon>Actinomycetes</taxon>
        <taxon>Streptosporangiales</taxon>
        <taxon>Thermomonosporaceae</taxon>
        <taxon>Actinomadura</taxon>
    </lineage>
</organism>
<reference evidence="2 3" key="1">
    <citation type="submission" date="2022-04" db="EMBL/GenBank/DDBJ databases">
        <title>Genome draft of Actinomadura sp. ATCC 31491.</title>
        <authorList>
            <person name="Shi X."/>
            <person name="Du Y."/>
        </authorList>
    </citation>
    <scope>NUCLEOTIDE SEQUENCE [LARGE SCALE GENOMIC DNA]</scope>
    <source>
        <strain evidence="2 3">ATCC 31491</strain>
    </source>
</reference>
<evidence type="ECO:0000313" key="2">
    <source>
        <dbReference type="EMBL" id="MCK2218670.1"/>
    </source>
</evidence>
<protein>
    <submittedName>
        <fullName evidence="2">Uncharacterized protein</fullName>
    </submittedName>
</protein>
<dbReference type="Proteomes" id="UP001317259">
    <property type="component" value="Unassembled WGS sequence"/>
</dbReference>
<name>A0ABT0G3A7_9ACTN</name>
<dbReference type="EMBL" id="JAKRKC020000002">
    <property type="protein sequence ID" value="MCK2218670.1"/>
    <property type="molecule type" value="Genomic_DNA"/>
</dbReference>
<comment type="caution">
    <text evidence="2">The sequence shown here is derived from an EMBL/GenBank/DDBJ whole genome shotgun (WGS) entry which is preliminary data.</text>
</comment>
<gene>
    <name evidence="2" type="ORF">MF672_033470</name>
</gene>
<evidence type="ECO:0000256" key="1">
    <source>
        <dbReference type="SAM" id="MobiDB-lite"/>
    </source>
</evidence>
<accession>A0ABT0G3A7</accession>